<dbReference type="PANTHER" id="PTHR32182">
    <property type="entry name" value="DNA REPLICATION AND REPAIR PROTEIN RECF"/>
    <property type="match status" value="1"/>
</dbReference>
<comment type="caution">
    <text evidence="2">The sequence shown here is derived from an EMBL/GenBank/DDBJ whole genome shotgun (WGS) entry which is preliminary data.</text>
</comment>
<dbReference type="InterPro" id="IPR027417">
    <property type="entry name" value="P-loop_NTPase"/>
</dbReference>
<reference evidence="2 3" key="1">
    <citation type="journal article" date="2017" name="ISME J.">
        <title>Energy and carbon metabolisms in a deep terrestrial subsurface fluid microbial community.</title>
        <authorList>
            <person name="Momper L."/>
            <person name="Jungbluth S.P."/>
            <person name="Lee M.D."/>
            <person name="Amend J.P."/>
        </authorList>
    </citation>
    <scope>NUCLEOTIDE SEQUENCE [LARGE SCALE GENOMIC DNA]</scope>
    <source>
        <strain evidence="2">SURF_5</strain>
    </source>
</reference>
<dbReference type="GO" id="GO:0006302">
    <property type="term" value="P:double-strand break repair"/>
    <property type="evidence" value="ECO:0007669"/>
    <property type="project" value="TreeGrafter"/>
</dbReference>
<accession>A0A3A4P0Z8</accession>
<dbReference type="Proteomes" id="UP000265882">
    <property type="component" value="Unassembled WGS sequence"/>
</dbReference>
<evidence type="ECO:0000313" key="2">
    <source>
        <dbReference type="EMBL" id="RJP26417.1"/>
    </source>
</evidence>
<name>A0A3A4P0Z8_ABYX5</name>
<dbReference type="GO" id="GO:0005524">
    <property type="term" value="F:ATP binding"/>
    <property type="evidence" value="ECO:0007669"/>
    <property type="project" value="InterPro"/>
</dbReference>
<dbReference type="PIRSF" id="PIRSF029347">
    <property type="entry name" value="RecF"/>
    <property type="match status" value="1"/>
</dbReference>
<dbReference type="InterPro" id="IPR003959">
    <property type="entry name" value="ATPase_AAA_core"/>
</dbReference>
<evidence type="ECO:0000313" key="3">
    <source>
        <dbReference type="Proteomes" id="UP000265882"/>
    </source>
</evidence>
<dbReference type="SUPFAM" id="SSF52540">
    <property type="entry name" value="P-loop containing nucleoside triphosphate hydrolases"/>
    <property type="match status" value="1"/>
</dbReference>
<feature type="domain" description="ATPase AAA-type core" evidence="1">
    <location>
        <begin position="34"/>
        <end position="323"/>
    </location>
</feature>
<dbReference type="Gene3D" id="3.40.50.300">
    <property type="entry name" value="P-loop containing nucleotide triphosphate hydrolases"/>
    <property type="match status" value="1"/>
</dbReference>
<dbReference type="InterPro" id="IPR014555">
    <property type="entry name" value="RecF-like"/>
</dbReference>
<organism evidence="2 3">
    <name type="scientific">Abyssobacteria bacterium (strain SURF_5)</name>
    <dbReference type="NCBI Taxonomy" id="2093360"/>
    <lineage>
        <taxon>Bacteria</taxon>
        <taxon>Pseudomonadati</taxon>
        <taxon>Candidatus Hydrogenedentota</taxon>
        <taxon>Candidatus Abyssobacteria</taxon>
    </lineage>
</organism>
<proteinExistence type="predicted"/>
<dbReference type="EMBL" id="QZKU01000008">
    <property type="protein sequence ID" value="RJP26417.1"/>
    <property type="molecule type" value="Genomic_DNA"/>
</dbReference>
<dbReference type="PANTHER" id="PTHR32182:SF22">
    <property type="entry name" value="ATP-DEPENDENT ENDONUCLEASE, OLD FAMILY-RELATED"/>
    <property type="match status" value="1"/>
</dbReference>
<sequence length="384" mass="43931">MGTPKNKVLRFTRITIANWRNFSRVEVELQRRVLLIGANALGKSNFLDVFRFLHDVVSVGGGFQEAVRRRRGIASLRSLSAQRPSDIMIKAHIGTGDEPSLWEYDLSLNQDRTRGPIVRQEKVSRNGKNILIRPNQKDRSDPQRLTQTYLEQVHANEPFREVADFFASIHYLHIVPQLMREPERISGREESLGSDFLEQIARVPKSIRDARLRKIVDAMHVAVPQLKQLELWRDEQGRPHLRGRYEHWRSQAAWQTEEQFSDGTLRLLGLLWAMLDGTGPLLMEEPELSLHPEVVRLIPQMFARVQRRYGRQILLSTHSNELLRDEGIGLDEVLLFQPGEGTSVTPASSFEEVKALLQGGSPLADAVMPHTRPPKVEQLMLFGD</sequence>
<protein>
    <submittedName>
        <fullName evidence="2">Chromosome segregation protein SMC</fullName>
    </submittedName>
</protein>
<dbReference type="Pfam" id="PF13304">
    <property type="entry name" value="AAA_21"/>
    <property type="match status" value="1"/>
</dbReference>
<gene>
    <name evidence="2" type="ORF">C4520_00620</name>
</gene>
<dbReference type="GO" id="GO:0016887">
    <property type="term" value="F:ATP hydrolysis activity"/>
    <property type="evidence" value="ECO:0007669"/>
    <property type="project" value="InterPro"/>
</dbReference>
<evidence type="ECO:0000259" key="1">
    <source>
        <dbReference type="Pfam" id="PF13304"/>
    </source>
</evidence>
<dbReference type="GO" id="GO:0000731">
    <property type="term" value="P:DNA synthesis involved in DNA repair"/>
    <property type="evidence" value="ECO:0007669"/>
    <property type="project" value="TreeGrafter"/>
</dbReference>
<dbReference type="AlphaFoldDB" id="A0A3A4P0Z8"/>